<dbReference type="PANTHER" id="PTHR47324">
    <property type="entry name" value="PROTEIN IRG-7-RELATED"/>
    <property type="match status" value="1"/>
</dbReference>
<feature type="non-terminal residue" evidence="3">
    <location>
        <position position="363"/>
    </location>
</feature>
<evidence type="ECO:0000259" key="2">
    <source>
        <dbReference type="PROSITE" id="PS01186"/>
    </source>
</evidence>
<reference evidence="4" key="1">
    <citation type="submission" date="2022-10" db="EMBL/GenBank/DDBJ databases">
        <title>Genome assembly of Pristionchus species.</title>
        <authorList>
            <person name="Yoshida K."/>
            <person name="Sommer R.J."/>
        </authorList>
    </citation>
    <scope>NUCLEOTIDE SEQUENCE [LARGE SCALE GENOMIC DNA]</scope>
    <source>
        <strain evidence="4">RS5460</strain>
    </source>
</reference>
<protein>
    <recommendedName>
        <fullName evidence="1 2">EGF-like domain-containing protein</fullName>
    </recommendedName>
</protein>
<name>A0AAN4ZHM2_9BILA</name>
<dbReference type="InterPro" id="IPR053295">
    <property type="entry name" value="Innate_immunity_reg"/>
</dbReference>
<accession>A0AAN4ZHM2</accession>
<dbReference type="AlphaFoldDB" id="A0AAN4ZHM2"/>
<dbReference type="EMBL" id="BTRK01000003">
    <property type="protein sequence ID" value="GMR41408.1"/>
    <property type="molecule type" value="Genomic_DNA"/>
</dbReference>
<feature type="non-terminal residue" evidence="3">
    <location>
        <position position="1"/>
    </location>
</feature>
<dbReference type="InterPro" id="IPR000742">
    <property type="entry name" value="EGF"/>
</dbReference>
<gene>
    <name evidence="3" type="ORF">PMAYCL1PPCAC_11603</name>
</gene>
<evidence type="ECO:0000313" key="3">
    <source>
        <dbReference type="EMBL" id="GMR41408.1"/>
    </source>
</evidence>
<dbReference type="PROSITE" id="PS00022">
    <property type="entry name" value="EGF_1"/>
    <property type="match status" value="1"/>
</dbReference>
<dbReference type="Proteomes" id="UP001328107">
    <property type="component" value="Unassembled WGS sequence"/>
</dbReference>
<proteinExistence type="predicted"/>
<dbReference type="PANTHER" id="PTHR47324:SF1">
    <property type="entry name" value="EGF-LIKE DOMAIN-CONTAINING PROTEIN-RELATED"/>
    <property type="match status" value="1"/>
</dbReference>
<organism evidence="3 4">
    <name type="scientific">Pristionchus mayeri</name>
    <dbReference type="NCBI Taxonomy" id="1317129"/>
    <lineage>
        <taxon>Eukaryota</taxon>
        <taxon>Metazoa</taxon>
        <taxon>Ecdysozoa</taxon>
        <taxon>Nematoda</taxon>
        <taxon>Chromadorea</taxon>
        <taxon>Rhabditida</taxon>
        <taxon>Rhabditina</taxon>
        <taxon>Diplogasteromorpha</taxon>
        <taxon>Diplogasteroidea</taxon>
        <taxon>Neodiplogasteridae</taxon>
        <taxon>Pristionchus</taxon>
    </lineage>
</organism>
<evidence type="ECO:0000259" key="1">
    <source>
        <dbReference type="PROSITE" id="PS00022"/>
    </source>
</evidence>
<keyword evidence="4" id="KW-1185">Reference proteome</keyword>
<dbReference type="PROSITE" id="PS01186">
    <property type="entry name" value="EGF_2"/>
    <property type="match status" value="1"/>
</dbReference>
<feature type="domain" description="EGF-like" evidence="1 2">
    <location>
        <begin position="279"/>
        <end position="290"/>
    </location>
</feature>
<sequence>SGAGKCEQNYTQPTCYPTPISAKECDGTVHQGAPLFVHDWCACKDGGVKQGGECKGYTDSCTSEQGCCSVGKVCTRNETAGEDFHCECPPGTCLYPFDDCDKHAFVTGDVDKNLGECATLRCSIDSLKLAVPFNCQVTTYANTAAEIDMRLGTTDVICMHEFAGEQIETRHSVGCVNGQWEGVEFNKQCNATKGLIYSYEQFDPFVTTRVSYSFLPGQYMSIRCNGNGEWMGLVPTEKCVNGQLKAESDLARCICNDGYFGVDCSSPCDQGTPKGDGTCDCFDGFHGVHCEIEEKCVDNQPNLEMNGDNINMVFIIDLYQAGFDQFITDKQTGLINSVQQLIRDISYYDGQFVGNFTLITFGT</sequence>
<evidence type="ECO:0000313" key="4">
    <source>
        <dbReference type="Proteomes" id="UP001328107"/>
    </source>
</evidence>
<comment type="caution">
    <text evidence="3">The sequence shown here is derived from an EMBL/GenBank/DDBJ whole genome shotgun (WGS) entry which is preliminary data.</text>
</comment>